<feature type="region of interest" description="Disordered" evidence="1">
    <location>
        <begin position="1572"/>
        <end position="1592"/>
    </location>
</feature>
<evidence type="ECO:0000313" key="3">
    <source>
        <dbReference type="RefSeq" id="XP_026192128.1"/>
    </source>
</evidence>
<dbReference type="InterPro" id="IPR046341">
    <property type="entry name" value="SET_dom_sf"/>
</dbReference>
<feature type="compositionally biased region" description="Basic and acidic residues" evidence="1">
    <location>
        <begin position="1019"/>
        <end position="1029"/>
    </location>
</feature>
<organism evidence="2 3">
    <name type="scientific">Cyclospora cayetanensis</name>
    <dbReference type="NCBI Taxonomy" id="88456"/>
    <lineage>
        <taxon>Eukaryota</taxon>
        <taxon>Sar</taxon>
        <taxon>Alveolata</taxon>
        <taxon>Apicomplexa</taxon>
        <taxon>Conoidasida</taxon>
        <taxon>Coccidia</taxon>
        <taxon>Eucoccidiorida</taxon>
        <taxon>Eimeriorina</taxon>
        <taxon>Eimeriidae</taxon>
        <taxon>Cyclospora</taxon>
    </lineage>
</organism>
<feature type="compositionally biased region" description="Basic and acidic residues" evidence="1">
    <location>
        <begin position="1492"/>
        <end position="1504"/>
    </location>
</feature>
<feature type="compositionally biased region" description="Low complexity" evidence="1">
    <location>
        <begin position="836"/>
        <end position="845"/>
    </location>
</feature>
<reference evidence="3" key="1">
    <citation type="submission" date="2025-08" db="UniProtKB">
        <authorList>
            <consortium name="RefSeq"/>
        </authorList>
    </citation>
    <scope>IDENTIFICATION</scope>
</reference>
<feature type="region of interest" description="Disordered" evidence="1">
    <location>
        <begin position="1"/>
        <end position="37"/>
    </location>
</feature>
<feature type="region of interest" description="Disordered" evidence="1">
    <location>
        <begin position="1141"/>
        <end position="1162"/>
    </location>
</feature>
<dbReference type="Gene3D" id="2.170.270.10">
    <property type="entry name" value="SET domain"/>
    <property type="match status" value="1"/>
</dbReference>
<name>A0A6P6RW66_9EIME</name>
<proteinExistence type="predicted"/>
<sequence length="1592" mass="170574">MQLSLERSHGTPDGHSERSRLCRPSETPGSTLQRNTSQGTNIVAAPSSATNATAAVESPLLTLADSWRPVNGCAASAFVRVSLHLPATFGYTRRNTSMSHPLCCTAAREGVRVHIQTKSDSLVVGGLLYMLSRGLSGGPPCGVWALETLGPTQLLQRSSLVGLLPDTRVKGLRAALQVLAESTRDLLQQLFVDKEPSSCEVSEGAALVWGPKSIAAVKAVQASASTERLPDATYAPIRAAKRRTEEVPEGKNSLVGASLRYSQLPLGDSDPSDVGVPPLGPPTSLMTHDVATAALSEQSRRSLPVAGGAGDEVHVLQEGTVAAAAAAAAAATAPNASQENDQAQANVAVAFRADEGAQGPPSVKPEEALVSECSSGCRKRKTGVGGVPPKTPFNCRSKARTTILSGSGGCCGGSSSKFVSAAAVLEEARKVKDSLPELSKDFLDSLLARGLEPVTLKEVLEERRLQWAATQVRDERAESEHARLLEAFQRQCEGWGNNREGWVHSKWHSVIVCPDFKRGGLQVSRSSMRDMWNSIMSVVHGFVNPDLLVCRVTDPTHPVRFATPPGESCYTVVYAGREPLRASRERKILGEYTGHVRAGSTNKQRFEYVFDLSFCALAWRAAEEFERESDSSGDEGIPAVPKISVPTCENAVDSSKATAATKNAAESASEGKRRVQVTGAHNIKRVALPVRGELVLDSHDACNQMSLVNHYGTIGLLGDRICHCNTEWQQVFVDGWPHVVLTTIPGVAIEPGDEVLADFGYDWFNRVQDASHKAIARELLDYRIGAKTGGYQTLAPARSADCVVRDSDATLQTRARMGEVCPYCHSDEIPVVSSSAARSPVKAAPNSSKAAVGKQQDTAEGRLETRAQDFGELTENATETAPRWGEQVVHCDGCDRPCHLRCIFGAHSGDHWTQQQQQPAIGTSSVSVPESREAALPAGGFGLITGGETVEDVCRWFVEGDCKWYCCICRLQWERMAAAMNFSVDWTARRVLGDGNPLLLRSPSDSIAEVRAAAPGLLRSKEEQQEVKDNSTGTHNSDPSASITKRRPSALRRGSISALLSKRQRKAPKTSPHFTRSSKGLVNAFGEQGASSCGPLPVPKGEEGSAQELDGSASRGNTEASEAVIGGRTGSEGALAIHSADTGTSACETVEGKSTSSKEVSETPLLEVKPGFPGDVVAGLSTGVPESPLSGADSDVPLKTANLCVEPAVDLSGEGAAMDACSTGNEEATATEVAVGGEAANTTEAGAERKSSGGFVVQEPMRVYKDSREKCKESKMQPCPVAVTVSELSSEELLGCRTEMLVEPRTLLGSLQPCVRCYKLYGAKASVEVCRLTKRHLASNWDHPHFASPAQIQDALLTCFQDALLTVQREHREKLQQVLEGMNPLQRKASMNALLAGTRQPRIHATAARRSAEDPQGPEVHASEVLTKGSIPLISVTLGKTRVDCKYRDPENPKKLKWYYGCVTEYQAVAPEVRDAEPESRKKAKGSGGKGKGGEKEEETDKEKQITYFTNQFRIDYDDGDTETVPPHELIEMLIATGPGSKLDGRKAITTTPLVKMLSPDMKKANRQVTHLVRQTNRKMGSVESGSESDGE</sequence>
<dbReference type="RefSeq" id="XP_026192128.1">
    <property type="nucleotide sequence ID" value="XM_026336343.1"/>
</dbReference>
<feature type="compositionally biased region" description="Polar residues" evidence="1">
    <location>
        <begin position="1030"/>
        <end position="1043"/>
    </location>
</feature>
<feature type="region of interest" description="Disordered" evidence="1">
    <location>
        <begin position="1472"/>
        <end position="1504"/>
    </location>
</feature>
<evidence type="ECO:0000256" key="1">
    <source>
        <dbReference type="SAM" id="MobiDB-lite"/>
    </source>
</evidence>
<feature type="compositionally biased region" description="Basic and acidic residues" evidence="1">
    <location>
        <begin position="1"/>
        <end position="20"/>
    </location>
</feature>
<dbReference type="Proteomes" id="UP000515125">
    <property type="component" value="Unplaced"/>
</dbReference>
<evidence type="ECO:0000313" key="2">
    <source>
        <dbReference type="Proteomes" id="UP000515125"/>
    </source>
</evidence>
<accession>A0A6P6RW66</accession>
<keyword evidence="2" id="KW-1185">Reference proteome</keyword>
<dbReference type="GeneID" id="34618812"/>
<feature type="region of interest" description="Disordered" evidence="1">
    <location>
        <begin position="1015"/>
        <end position="1121"/>
    </location>
</feature>
<feature type="region of interest" description="Disordered" evidence="1">
    <location>
        <begin position="836"/>
        <end position="861"/>
    </location>
</feature>
<protein>
    <submittedName>
        <fullName evidence="3">Uncharacterized protein LOC34618812</fullName>
    </submittedName>
</protein>
<dbReference type="Gene3D" id="3.90.1010.10">
    <property type="match status" value="1"/>
</dbReference>
<feature type="compositionally biased region" description="Polar residues" evidence="1">
    <location>
        <begin position="27"/>
        <end position="37"/>
    </location>
</feature>
<feature type="compositionally biased region" description="Polar residues" evidence="1">
    <location>
        <begin position="1141"/>
        <end position="1158"/>
    </location>
</feature>
<feature type="compositionally biased region" description="Basic and acidic residues" evidence="1">
    <location>
        <begin position="1472"/>
        <end position="1481"/>
    </location>
</feature>
<dbReference type="OrthoDB" id="332390at2759"/>
<gene>
    <name evidence="3" type="primary">LOC34618812</name>
</gene>